<comment type="cofactor">
    <cofactor evidence="6">
        <name>Mg(2+)</name>
        <dbReference type="ChEBI" id="CHEBI:18420"/>
    </cofactor>
</comment>
<comment type="function">
    <text evidence="6">Toxic component of a toxin-antitoxin (TA) system. An RNase.</text>
</comment>
<keyword evidence="2 6" id="KW-0540">Nuclease</keyword>
<feature type="binding site" evidence="6">
    <location>
        <position position="17"/>
    </location>
    <ligand>
        <name>Mg(2+)</name>
        <dbReference type="ChEBI" id="CHEBI:18420"/>
    </ligand>
</feature>
<evidence type="ECO:0000256" key="3">
    <source>
        <dbReference type="ARBA" id="ARBA00022723"/>
    </source>
</evidence>
<dbReference type="EC" id="3.1.-.-" evidence="6"/>
<keyword evidence="3 6" id="KW-0479">Metal-binding</keyword>
<keyword evidence="1 6" id="KW-1277">Toxin-antitoxin system</keyword>
<name>A0ABZ2HTN8_9MICO</name>
<keyword evidence="6" id="KW-0800">Toxin</keyword>
<dbReference type="InterPro" id="IPR022907">
    <property type="entry name" value="VapC_family"/>
</dbReference>
<keyword evidence="9" id="KW-1185">Reference proteome</keyword>
<evidence type="ECO:0000256" key="1">
    <source>
        <dbReference type="ARBA" id="ARBA00022649"/>
    </source>
</evidence>
<dbReference type="Gene3D" id="3.40.50.1010">
    <property type="entry name" value="5'-nuclease"/>
    <property type="match status" value="1"/>
</dbReference>
<dbReference type="InterPro" id="IPR002716">
    <property type="entry name" value="PIN_dom"/>
</dbReference>
<organism evidence="8 9">
    <name type="scientific">Microbacterium paraoxydans</name>
    <dbReference type="NCBI Taxonomy" id="199592"/>
    <lineage>
        <taxon>Bacteria</taxon>
        <taxon>Bacillati</taxon>
        <taxon>Actinomycetota</taxon>
        <taxon>Actinomycetes</taxon>
        <taxon>Micrococcales</taxon>
        <taxon>Microbacteriaceae</taxon>
        <taxon>Microbacterium</taxon>
    </lineage>
</organism>
<evidence type="ECO:0000313" key="8">
    <source>
        <dbReference type="EMBL" id="WWS85797.1"/>
    </source>
</evidence>
<dbReference type="HAMAP" id="MF_00265">
    <property type="entry name" value="VapC_Nob1"/>
    <property type="match status" value="1"/>
</dbReference>
<dbReference type="Pfam" id="PF01850">
    <property type="entry name" value="PIN"/>
    <property type="match status" value="1"/>
</dbReference>
<evidence type="ECO:0000256" key="2">
    <source>
        <dbReference type="ARBA" id="ARBA00022722"/>
    </source>
</evidence>
<evidence type="ECO:0000259" key="7">
    <source>
        <dbReference type="Pfam" id="PF01850"/>
    </source>
</evidence>
<feature type="domain" description="PIN" evidence="7">
    <location>
        <begin position="15"/>
        <end position="130"/>
    </location>
</feature>
<accession>A0ABZ2HTN8</accession>
<dbReference type="InterPro" id="IPR029060">
    <property type="entry name" value="PIN-like_dom_sf"/>
</dbReference>
<dbReference type="EMBL" id="CP146240">
    <property type="protein sequence ID" value="WWS85797.1"/>
    <property type="molecule type" value="Genomic_DNA"/>
</dbReference>
<proteinExistence type="inferred from homology"/>
<evidence type="ECO:0000313" key="9">
    <source>
        <dbReference type="Proteomes" id="UP001377573"/>
    </source>
</evidence>
<evidence type="ECO:0000256" key="5">
    <source>
        <dbReference type="ARBA" id="ARBA00022842"/>
    </source>
</evidence>
<dbReference type="Proteomes" id="UP001377573">
    <property type="component" value="Chromosome"/>
</dbReference>
<keyword evidence="4 6" id="KW-0378">Hydrolase</keyword>
<evidence type="ECO:0000256" key="4">
    <source>
        <dbReference type="ARBA" id="ARBA00022801"/>
    </source>
</evidence>
<gene>
    <name evidence="6" type="primary">vapC</name>
    <name evidence="8" type="ORF">V8Z62_06120</name>
</gene>
<reference evidence="8 9" key="1">
    <citation type="submission" date="2024-02" db="EMBL/GenBank/DDBJ databases">
        <authorList>
            <person name="Alasadi S."/>
            <person name="Hussein S.A."/>
        </authorList>
    </citation>
    <scope>NUCLEOTIDE SEQUENCE [LARGE SCALE GENOMIC DNA]</scope>
    <source>
        <strain evidence="8 9">GJ_SRA_44_2022</strain>
    </source>
</reference>
<dbReference type="RefSeq" id="WP_253247366.1">
    <property type="nucleotide sequence ID" value="NZ_CP146240.1"/>
</dbReference>
<evidence type="ECO:0000256" key="6">
    <source>
        <dbReference type="HAMAP-Rule" id="MF_00265"/>
    </source>
</evidence>
<comment type="similarity">
    <text evidence="6">Belongs to the PINc/VapC protein family.</text>
</comment>
<dbReference type="SUPFAM" id="SSF88723">
    <property type="entry name" value="PIN domain-like"/>
    <property type="match status" value="1"/>
</dbReference>
<feature type="binding site" evidence="6">
    <location>
        <position position="110"/>
    </location>
    <ligand>
        <name>Mg(2+)</name>
        <dbReference type="ChEBI" id="CHEBI:18420"/>
    </ligand>
</feature>
<protein>
    <recommendedName>
        <fullName evidence="6">Ribonuclease VapC</fullName>
        <shortName evidence="6">RNase VapC</shortName>
        <ecNumber evidence="6">3.1.-.-</ecNumber>
    </recommendedName>
    <alternativeName>
        <fullName evidence="6">Toxin VapC</fullName>
    </alternativeName>
</protein>
<sequence length="145" mass="14461">MTFASSALPTSADFVLDTSAAVALLVEDHTAHGAVQTFCAGAALGLAGHASAETYSVLTRLPPPDRLTPSAAALAIRTAFPRSASLAGHTALTAVDVLADAGISGGAVYDGLVGLAARDAGVPLVTCDRRALGTYAVLGVMTRLV</sequence>
<keyword evidence="5 6" id="KW-0460">Magnesium</keyword>